<evidence type="ECO:0000256" key="3">
    <source>
        <dbReference type="ARBA" id="ARBA00022737"/>
    </source>
</evidence>
<comment type="caution">
    <text evidence="8">The sequence shown here is derived from an EMBL/GenBank/DDBJ whole genome shotgun (WGS) entry which is preliminary data.</text>
</comment>
<dbReference type="GO" id="GO:0005509">
    <property type="term" value="F:calcium ion binding"/>
    <property type="evidence" value="ECO:0007669"/>
    <property type="project" value="InterPro"/>
</dbReference>
<keyword evidence="9" id="KW-1185">Reference proteome</keyword>
<dbReference type="InterPro" id="IPR026823">
    <property type="entry name" value="cEGF"/>
</dbReference>
<keyword evidence="3" id="KW-0677">Repeat</keyword>
<dbReference type="EMBL" id="LRGB01006991">
    <property type="protein sequence ID" value="KZS01382.1"/>
    <property type="molecule type" value="Genomic_DNA"/>
</dbReference>
<dbReference type="PROSITE" id="PS01187">
    <property type="entry name" value="EGF_CA"/>
    <property type="match status" value="2"/>
</dbReference>
<evidence type="ECO:0000256" key="6">
    <source>
        <dbReference type="PROSITE-ProRule" id="PRU00076"/>
    </source>
</evidence>
<gene>
    <name evidence="8" type="ORF">APZ42_001983</name>
</gene>
<dbReference type="Pfam" id="PF07645">
    <property type="entry name" value="EGF_CA"/>
    <property type="match status" value="1"/>
</dbReference>
<dbReference type="PROSITE" id="PS00010">
    <property type="entry name" value="ASX_HYDROXYL"/>
    <property type="match status" value="2"/>
</dbReference>
<evidence type="ECO:0000256" key="1">
    <source>
        <dbReference type="ARBA" id="ARBA00022536"/>
    </source>
</evidence>
<dbReference type="FunFam" id="2.10.25.10:FF:000526">
    <property type="entry name" value="Dumpy, isoform J"/>
    <property type="match status" value="1"/>
</dbReference>
<dbReference type="SMART" id="SM00179">
    <property type="entry name" value="EGF_CA"/>
    <property type="match status" value="2"/>
</dbReference>
<dbReference type="Proteomes" id="UP000076858">
    <property type="component" value="Unassembled WGS sequence"/>
</dbReference>
<dbReference type="STRING" id="35525.A0A164ILE7"/>
<organism evidence="8 9">
    <name type="scientific">Daphnia magna</name>
    <dbReference type="NCBI Taxonomy" id="35525"/>
    <lineage>
        <taxon>Eukaryota</taxon>
        <taxon>Metazoa</taxon>
        <taxon>Ecdysozoa</taxon>
        <taxon>Arthropoda</taxon>
        <taxon>Crustacea</taxon>
        <taxon>Branchiopoda</taxon>
        <taxon>Diplostraca</taxon>
        <taxon>Cladocera</taxon>
        <taxon>Anomopoda</taxon>
        <taxon>Daphniidae</taxon>
        <taxon>Daphnia</taxon>
    </lineage>
</organism>
<dbReference type="PROSITE" id="PS01186">
    <property type="entry name" value="EGF_2"/>
    <property type="match status" value="3"/>
</dbReference>
<sequence>GSYDCSCPKGYDGNPFQSCDLCDSIECRCQPPYRIVGGACLLADCAGGKQTCPAGAECITVTGGVSYCACPAGYRAKPDGSCEDVNECQEGINGQSACGFGADCYNRPGRFDCQCPANFTGDPYKGVCAPSQVRCVSDTECDTNERCVQPGECICPPPYYTDTEDGNKCKSPCERHACGVNSKCTPSDPPKCMCEPGHTGNPSVGCSDIDECRDNPCGPGALCINENGGFKCHCPNGQQGDAYQEGCRGEARSECQADDECDGQLACIQGGCVNPCQALPCGANAYCEPEEHAAWCRCLPGFKEDSQTGACISLCHDILCGENAQCVVSSTGPTGTSTTCACLDGYNGNPFPGGSCLPDVCSASLPCQDPQVCVSGRCKERCEGITCGVGARCDKATNQCVCLPYFIGKADLLCVPPVIPPICQPPCGRNSHCEYGQPNRCVCNPGTSGNPYESCGAQEKTCDATKCGVNAECRQGVNRVDCVCPVGYQGNPYVACEGLV</sequence>
<dbReference type="SUPFAM" id="SSF57196">
    <property type="entry name" value="EGF/Laminin"/>
    <property type="match status" value="1"/>
</dbReference>
<dbReference type="InterPro" id="IPR000152">
    <property type="entry name" value="EGF-type_Asp/Asn_hydroxyl_site"/>
</dbReference>
<evidence type="ECO:0000256" key="5">
    <source>
        <dbReference type="ARBA" id="ARBA00023180"/>
    </source>
</evidence>
<comment type="caution">
    <text evidence="6">Lacks conserved residue(s) required for the propagation of feature annotation.</text>
</comment>
<keyword evidence="5" id="KW-0325">Glycoprotein</keyword>
<reference evidence="8 9" key="1">
    <citation type="submission" date="2016-03" db="EMBL/GenBank/DDBJ databases">
        <title>EvidentialGene: Evidence-directed Construction of Genes on Genomes.</title>
        <authorList>
            <person name="Gilbert D.G."/>
            <person name="Choi J.-H."/>
            <person name="Mockaitis K."/>
            <person name="Colbourne J."/>
            <person name="Pfrender M."/>
        </authorList>
    </citation>
    <scope>NUCLEOTIDE SEQUENCE [LARGE SCALE GENOMIC DNA]</scope>
    <source>
        <strain evidence="8 9">Xinb3</strain>
        <tissue evidence="8">Complete organism</tissue>
    </source>
</reference>
<keyword evidence="2" id="KW-0732">Signal</keyword>
<dbReference type="AlphaFoldDB" id="A0A164ILE7"/>
<dbReference type="InterPro" id="IPR001881">
    <property type="entry name" value="EGF-like_Ca-bd_dom"/>
</dbReference>
<proteinExistence type="predicted"/>
<dbReference type="SUPFAM" id="SSF57184">
    <property type="entry name" value="Growth factor receptor domain"/>
    <property type="match status" value="1"/>
</dbReference>
<evidence type="ECO:0000256" key="2">
    <source>
        <dbReference type="ARBA" id="ARBA00022729"/>
    </source>
</evidence>
<dbReference type="Pfam" id="PF12662">
    <property type="entry name" value="cEGF"/>
    <property type="match status" value="1"/>
</dbReference>
<evidence type="ECO:0000313" key="8">
    <source>
        <dbReference type="EMBL" id="KZS01382.1"/>
    </source>
</evidence>
<feature type="non-terminal residue" evidence="8">
    <location>
        <position position="1"/>
    </location>
</feature>
<evidence type="ECO:0000256" key="4">
    <source>
        <dbReference type="ARBA" id="ARBA00023157"/>
    </source>
</evidence>
<evidence type="ECO:0000313" key="9">
    <source>
        <dbReference type="Proteomes" id="UP000076858"/>
    </source>
</evidence>
<keyword evidence="1 6" id="KW-0245">EGF-like domain</keyword>
<dbReference type="InterPro" id="IPR009030">
    <property type="entry name" value="Growth_fac_rcpt_cys_sf"/>
</dbReference>
<dbReference type="PANTHER" id="PTHR22963">
    <property type="entry name" value="ENDOGLIN-RELATED"/>
    <property type="match status" value="1"/>
</dbReference>
<dbReference type="InterPro" id="IPR018097">
    <property type="entry name" value="EGF_Ca-bd_CS"/>
</dbReference>
<evidence type="ECO:0000259" key="7">
    <source>
        <dbReference type="PROSITE" id="PS50026"/>
    </source>
</evidence>
<feature type="domain" description="EGF-like" evidence="7">
    <location>
        <begin position="458"/>
        <end position="497"/>
    </location>
</feature>
<keyword evidence="4" id="KW-1015">Disulfide bond</keyword>
<accession>A0A164ILE7</accession>
<dbReference type="PANTHER" id="PTHR22963:SF39">
    <property type="entry name" value="DUMPY"/>
    <property type="match status" value="1"/>
</dbReference>
<dbReference type="SMART" id="SM00181">
    <property type="entry name" value="EGF"/>
    <property type="match status" value="10"/>
</dbReference>
<dbReference type="InterPro" id="IPR000742">
    <property type="entry name" value="EGF"/>
</dbReference>
<feature type="domain" description="EGF-like" evidence="7">
    <location>
        <begin position="84"/>
        <end position="122"/>
    </location>
</feature>
<feature type="domain" description="EGF-like" evidence="7">
    <location>
        <begin position="208"/>
        <end position="244"/>
    </location>
</feature>
<dbReference type="InterPro" id="IPR049883">
    <property type="entry name" value="NOTCH1_EGF-like"/>
</dbReference>
<protein>
    <recommendedName>
        <fullName evidence="7">EGF-like domain-containing protein</fullName>
    </recommendedName>
</protein>
<dbReference type="FunFam" id="2.10.25.10:FF:000038">
    <property type="entry name" value="Fibrillin 2"/>
    <property type="match status" value="2"/>
</dbReference>
<name>A0A164ILE7_9CRUS</name>
<dbReference type="PROSITE" id="PS50026">
    <property type="entry name" value="EGF_3"/>
    <property type="match status" value="3"/>
</dbReference>
<feature type="non-terminal residue" evidence="8">
    <location>
        <position position="500"/>
    </location>
</feature>
<dbReference type="CDD" id="cd00054">
    <property type="entry name" value="EGF_CA"/>
    <property type="match status" value="1"/>
</dbReference>
<dbReference type="Gene3D" id="2.10.25.10">
    <property type="entry name" value="Laminin"/>
    <property type="match status" value="4"/>
</dbReference>